<accession>A0A5M8QWG2</accession>
<dbReference type="EMBL" id="VBSN01000034">
    <property type="protein sequence ID" value="KAA6439691.1"/>
    <property type="molecule type" value="Genomic_DNA"/>
</dbReference>
<organism evidence="1 2">
    <name type="scientific">Dyadobacter flavalbus</name>
    <dbReference type="NCBI Taxonomy" id="2579942"/>
    <lineage>
        <taxon>Bacteria</taxon>
        <taxon>Pseudomonadati</taxon>
        <taxon>Bacteroidota</taxon>
        <taxon>Cytophagia</taxon>
        <taxon>Cytophagales</taxon>
        <taxon>Spirosomataceae</taxon>
        <taxon>Dyadobacter</taxon>
    </lineage>
</organism>
<protein>
    <submittedName>
        <fullName evidence="1">Uncharacterized protein</fullName>
    </submittedName>
</protein>
<name>A0A5M8QWG2_9BACT</name>
<comment type="caution">
    <text evidence="1">The sequence shown here is derived from an EMBL/GenBank/DDBJ whole genome shotgun (WGS) entry which is preliminary data.</text>
</comment>
<dbReference type="AlphaFoldDB" id="A0A5M8QWG2"/>
<sequence length="166" mass="19589">MNFESYDTQYKDYNAFQFYSEGDKTYNMLMALQPLRRPRSYNLAFGVWDEKTNKIDDKIELKNGDSDKILATVAQKTLEFLQKYPDSNIFATGSAEPGELRVRTRRYQIGINNNYEFLSEKHNIYALIADKDEKGNFYGNWPAWEGRWEPFQKGTNYDGFLLNLKR</sequence>
<reference evidence="1 2" key="1">
    <citation type="submission" date="2019-05" db="EMBL/GenBank/DDBJ databases">
        <authorList>
            <person name="Qu J.-H."/>
        </authorList>
    </citation>
    <scope>NUCLEOTIDE SEQUENCE [LARGE SCALE GENOMIC DNA]</scope>
    <source>
        <strain evidence="1 2">NS28</strain>
    </source>
</reference>
<evidence type="ECO:0000313" key="2">
    <source>
        <dbReference type="Proteomes" id="UP000323994"/>
    </source>
</evidence>
<evidence type="ECO:0000313" key="1">
    <source>
        <dbReference type="EMBL" id="KAA6439691.1"/>
    </source>
</evidence>
<dbReference type="Proteomes" id="UP000323994">
    <property type="component" value="Unassembled WGS sequence"/>
</dbReference>
<dbReference type="Pfam" id="PF22028">
    <property type="entry name" value="DUF6934"/>
    <property type="match status" value="1"/>
</dbReference>
<dbReference type="RefSeq" id="WP_139012142.1">
    <property type="nucleotide sequence ID" value="NZ_VBSN01000034.1"/>
</dbReference>
<proteinExistence type="predicted"/>
<dbReference type="OrthoDB" id="1343312at2"/>
<gene>
    <name evidence="1" type="ORF">FEM33_11345</name>
</gene>
<keyword evidence="2" id="KW-1185">Reference proteome</keyword>
<dbReference type="InterPro" id="IPR053865">
    <property type="entry name" value="DUF6934"/>
</dbReference>